<dbReference type="GO" id="GO:0006508">
    <property type="term" value="P:proteolysis"/>
    <property type="evidence" value="ECO:0007669"/>
    <property type="project" value="UniProtKB-KW"/>
</dbReference>
<name>A0A1G2T0Q9_9BACT</name>
<keyword evidence="3" id="KW-0479">Metal-binding</keyword>
<dbReference type="InterPro" id="IPR000755">
    <property type="entry name" value="A_A_dipeptidase"/>
</dbReference>
<evidence type="ECO:0000256" key="6">
    <source>
        <dbReference type="ARBA" id="ARBA00022997"/>
    </source>
</evidence>
<evidence type="ECO:0000313" key="10">
    <source>
        <dbReference type="Proteomes" id="UP000178538"/>
    </source>
</evidence>
<dbReference type="InterPro" id="IPR009045">
    <property type="entry name" value="Zn_M74/Hedgehog-like"/>
</dbReference>
<keyword evidence="7" id="KW-0482">Metalloprotease</keyword>
<comment type="catalytic activity">
    <reaction evidence="1">
        <text>D-alanyl-D-alanine + H2O = 2 D-alanine</text>
        <dbReference type="Rhea" id="RHEA:20661"/>
        <dbReference type="ChEBI" id="CHEBI:15377"/>
        <dbReference type="ChEBI" id="CHEBI:57416"/>
        <dbReference type="ChEBI" id="CHEBI:57822"/>
        <dbReference type="EC" id="3.4.13.22"/>
    </reaction>
</comment>
<dbReference type="GO" id="GO:0160237">
    <property type="term" value="F:D-Ala-D-Ala dipeptidase activity"/>
    <property type="evidence" value="ECO:0007669"/>
    <property type="project" value="UniProtKB-EC"/>
</dbReference>
<keyword evidence="6" id="KW-0224">Dipeptidase</keyword>
<accession>A0A1G2T0Q9</accession>
<dbReference type="GO" id="GO:0046872">
    <property type="term" value="F:metal ion binding"/>
    <property type="evidence" value="ECO:0007669"/>
    <property type="project" value="UniProtKB-KW"/>
</dbReference>
<keyword evidence="4" id="KW-0378">Hydrolase</keyword>
<evidence type="ECO:0000313" key="9">
    <source>
        <dbReference type="EMBL" id="OHA90211.1"/>
    </source>
</evidence>
<dbReference type="SUPFAM" id="SSF55166">
    <property type="entry name" value="Hedgehog/DD-peptidase"/>
    <property type="match status" value="1"/>
</dbReference>
<dbReference type="Pfam" id="PF01427">
    <property type="entry name" value="Peptidase_M15"/>
    <property type="match status" value="1"/>
</dbReference>
<evidence type="ECO:0000256" key="4">
    <source>
        <dbReference type="ARBA" id="ARBA00022801"/>
    </source>
</evidence>
<dbReference type="EMBL" id="MHVG01000020">
    <property type="protein sequence ID" value="OHA90211.1"/>
    <property type="molecule type" value="Genomic_DNA"/>
</dbReference>
<keyword evidence="5" id="KW-0862">Zinc</keyword>
<evidence type="ECO:0000256" key="2">
    <source>
        <dbReference type="ARBA" id="ARBA00022670"/>
    </source>
</evidence>
<gene>
    <name evidence="9" type="ORF">A2832_02460</name>
</gene>
<dbReference type="Proteomes" id="UP000178538">
    <property type="component" value="Unassembled WGS sequence"/>
</dbReference>
<dbReference type="Gene3D" id="3.30.1380.10">
    <property type="match status" value="1"/>
</dbReference>
<keyword evidence="8" id="KW-0961">Cell wall biogenesis/degradation</keyword>
<dbReference type="PANTHER" id="PTHR43126">
    <property type="entry name" value="D-ALANYL-D-ALANINE DIPEPTIDASE"/>
    <property type="match status" value="1"/>
</dbReference>
<protein>
    <recommendedName>
        <fullName evidence="11">D-Ala-D-Ala dipeptidase</fullName>
    </recommendedName>
</protein>
<comment type="caution">
    <text evidence="9">The sequence shown here is derived from an EMBL/GenBank/DDBJ whole genome shotgun (WGS) entry which is preliminary data.</text>
</comment>
<dbReference type="AlphaFoldDB" id="A0A1G2T0Q9"/>
<evidence type="ECO:0000256" key="7">
    <source>
        <dbReference type="ARBA" id="ARBA00023049"/>
    </source>
</evidence>
<dbReference type="GO" id="GO:0008237">
    <property type="term" value="F:metallopeptidase activity"/>
    <property type="evidence" value="ECO:0007669"/>
    <property type="project" value="UniProtKB-KW"/>
</dbReference>
<evidence type="ECO:0008006" key="11">
    <source>
        <dbReference type="Google" id="ProtNLM"/>
    </source>
</evidence>
<keyword evidence="2" id="KW-0645">Protease</keyword>
<dbReference type="GO" id="GO:0071555">
    <property type="term" value="P:cell wall organization"/>
    <property type="evidence" value="ECO:0007669"/>
    <property type="project" value="UniProtKB-KW"/>
</dbReference>
<evidence type="ECO:0000256" key="3">
    <source>
        <dbReference type="ARBA" id="ARBA00022723"/>
    </source>
</evidence>
<dbReference type="STRING" id="1802737.A2832_02460"/>
<dbReference type="PANTHER" id="PTHR43126:SF2">
    <property type="entry name" value="D-ALANYL-D-ALANINE DIPEPTIDASE"/>
    <property type="match status" value="1"/>
</dbReference>
<reference evidence="9 10" key="1">
    <citation type="journal article" date="2016" name="Nat. Commun.">
        <title>Thousands of microbial genomes shed light on interconnected biogeochemical processes in an aquifer system.</title>
        <authorList>
            <person name="Anantharaman K."/>
            <person name="Brown C.T."/>
            <person name="Hug L.A."/>
            <person name="Sharon I."/>
            <person name="Castelle C.J."/>
            <person name="Probst A.J."/>
            <person name="Thomas B.C."/>
            <person name="Singh A."/>
            <person name="Wilkins M.J."/>
            <person name="Karaoz U."/>
            <person name="Brodie E.L."/>
            <person name="Williams K.H."/>
            <person name="Hubbard S.S."/>
            <person name="Banfield J.F."/>
        </authorList>
    </citation>
    <scope>NUCLEOTIDE SEQUENCE [LARGE SCALE GENOMIC DNA]</scope>
</reference>
<proteinExistence type="predicted"/>
<evidence type="ECO:0000256" key="1">
    <source>
        <dbReference type="ARBA" id="ARBA00001362"/>
    </source>
</evidence>
<evidence type="ECO:0000256" key="8">
    <source>
        <dbReference type="ARBA" id="ARBA00023316"/>
    </source>
</evidence>
<organism evidence="9 10">
    <name type="scientific">Candidatus Zambryskibacteria bacterium RIFCSPHIGHO2_01_FULL_44_22b</name>
    <dbReference type="NCBI Taxonomy" id="1802737"/>
    <lineage>
        <taxon>Bacteria</taxon>
        <taxon>Candidatus Zambryskiibacteriota</taxon>
    </lineage>
</organism>
<sequence length="207" mass="24013">MVIKENNEPLIEIVEIERIKLGLIKKPGETSFLVRKTILEKLKKVTKNLPTQFNLTIIEGYRSIEAQQRSWDRSFDALKEENLSWSDIEIENKVKLVVARPHPLANHHCGGAVDLTLAHSDNTLVDMGSPYPSQGYGMEIRSKFPMFSEFITDEQKQNRKILRDVMLNSGLVFYPGEWWHYCYGDRMWAVYTKQKECFYGPIDLQAS</sequence>
<evidence type="ECO:0000256" key="5">
    <source>
        <dbReference type="ARBA" id="ARBA00022833"/>
    </source>
</evidence>